<keyword evidence="1" id="KW-1133">Transmembrane helix</keyword>
<dbReference type="EMBL" id="AAKHYB010000126">
    <property type="protein sequence ID" value="ECR9558017.1"/>
    <property type="molecule type" value="Genomic_DNA"/>
</dbReference>
<evidence type="ECO:0000313" key="3">
    <source>
        <dbReference type="EMBL" id="ECR9558017.1"/>
    </source>
</evidence>
<dbReference type="SUPFAM" id="SSF103481">
    <property type="entry name" value="Multidrug resistance efflux transporter EmrE"/>
    <property type="match status" value="1"/>
</dbReference>
<feature type="domain" description="EamA" evidence="2">
    <location>
        <begin position="1"/>
        <end position="124"/>
    </location>
</feature>
<name>A0A5Z4I1K8_CAMCO</name>
<dbReference type="Pfam" id="PF00892">
    <property type="entry name" value="EamA"/>
    <property type="match status" value="1"/>
</dbReference>
<keyword evidence="1" id="KW-0812">Transmembrane</keyword>
<feature type="transmembrane region" description="Helical" evidence="1">
    <location>
        <begin position="53"/>
        <end position="72"/>
    </location>
</feature>
<dbReference type="GO" id="GO:0016020">
    <property type="term" value="C:membrane"/>
    <property type="evidence" value="ECO:0007669"/>
    <property type="project" value="InterPro"/>
</dbReference>
<gene>
    <name evidence="3" type="ORF">F2M20_10030</name>
</gene>
<accession>A0A5Z4I1K8</accession>
<protein>
    <submittedName>
        <fullName evidence="3">DMT family transporter</fullName>
    </submittedName>
</protein>
<keyword evidence="1" id="KW-0472">Membrane</keyword>
<feature type="transmembrane region" description="Helical" evidence="1">
    <location>
        <begin position="18"/>
        <end position="41"/>
    </location>
</feature>
<evidence type="ECO:0000256" key="1">
    <source>
        <dbReference type="SAM" id="Phobius"/>
    </source>
</evidence>
<dbReference type="AlphaFoldDB" id="A0A5Z4I1K8"/>
<dbReference type="InterPro" id="IPR000620">
    <property type="entry name" value="EamA_dom"/>
</dbReference>
<proteinExistence type="predicted"/>
<sequence length="131" mass="14330">LAGIGYALFLFFTRKLKLGFGLVPLCALLFIGSLYLSIPLFGANLNLNFSLESLILLLALAFLPTIGGFYCTTRALSLAKSNSVQLIELSEPLFAMLFGSLFLAQSISFLQILGGVFILFAIFVHEFKLKL</sequence>
<dbReference type="InterPro" id="IPR037185">
    <property type="entry name" value="EmrE-like"/>
</dbReference>
<feature type="non-terminal residue" evidence="3">
    <location>
        <position position="1"/>
    </location>
</feature>
<organism evidence="3">
    <name type="scientific">Campylobacter coli</name>
    <dbReference type="NCBI Taxonomy" id="195"/>
    <lineage>
        <taxon>Bacteria</taxon>
        <taxon>Pseudomonadati</taxon>
        <taxon>Campylobacterota</taxon>
        <taxon>Epsilonproteobacteria</taxon>
        <taxon>Campylobacterales</taxon>
        <taxon>Campylobacteraceae</taxon>
        <taxon>Campylobacter</taxon>
    </lineage>
</organism>
<evidence type="ECO:0000259" key="2">
    <source>
        <dbReference type="Pfam" id="PF00892"/>
    </source>
</evidence>
<feature type="transmembrane region" description="Helical" evidence="1">
    <location>
        <begin position="93"/>
        <end position="124"/>
    </location>
</feature>
<reference evidence="3" key="1">
    <citation type="submission" date="2019-09" db="EMBL/GenBank/DDBJ databases">
        <authorList>
            <consortium name="NARMS: The National Antimicrobial Resistance Monitoring System"/>
        </authorList>
    </citation>
    <scope>NUCLEOTIDE SEQUENCE</scope>
    <source>
        <strain evidence="3">FSIS11924487</strain>
    </source>
</reference>
<comment type="caution">
    <text evidence="3">The sequence shown here is derived from an EMBL/GenBank/DDBJ whole genome shotgun (WGS) entry which is preliminary data.</text>
</comment>